<evidence type="ECO:0000256" key="9">
    <source>
        <dbReference type="ARBA" id="ARBA00024352"/>
    </source>
</evidence>
<keyword evidence="6 12" id="KW-0067">ATP-binding</keyword>
<dbReference type="OMA" id="FGCQALV"/>
<dbReference type="FunFam" id="3.40.50.300:FF:000031">
    <property type="entry name" value="Eukaryotic initiation factor 4A-III"/>
    <property type="match status" value="1"/>
</dbReference>
<protein>
    <recommendedName>
        <fullName evidence="1">RNA helicase</fullName>
        <ecNumber evidence="1">3.6.4.13</ecNumber>
    </recommendedName>
</protein>
<dbReference type="Pfam" id="PF00271">
    <property type="entry name" value="Helicase_C"/>
    <property type="match status" value="1"/>
</dbReference>
<dbReference type="RefSeq" id="XP_002186399.1">
    <property type="nucleotide sequence ID" value="XM_002186363.1"/>
</dbReference>
<dbReference type="GO" id="GO:0016787">
    <property type="term" value="F:hydrolase activity"/>
    <property type="evidence" value="ECO:0007669"/>
    <property type="project" value="UniProtKB-KW"/>
</dbReference>
<dbReference type="InterPro" id="IPR027417">
    <property type="entry name" value="P-loop_NTPase"/>
</dbReference>
<comment type="catalytic activity">
    <reaction evidence="10">
        <text>ATP + H2O = ADP + phosphate + H(+)</text>
        <dbReference type="Rhea" id="RHEA:13065"/>
        <dbReference type="ChEBI" id="CHEBI:15377"/>
        <dbReference type="ChEBI" id="CHEBI:15378"/>
        <dbReference type="ChEBI" id="CHEBI:30616"/>
        <dbReference type="ChEBI" id="CHEBI:43474"/>
        <dbReference type="ChEBI" id="CHEBI:456216"/>
        <dbReference type="EC" id="3.6.4.13"/>
    </reaction>
</comment>
<evidence type="ECO:0000256" key="1">
    <source>
        <dbReference type="ARBA" id="ARBA00012552"/>
    </source>
</evidence>
<feature type="short sequence motif" description="Q motif" evidence="11">
    <location>
        <begin position="41"/>
        <end position="69"/>
    </location>
</feature>
<evidence type="ECO:0000259" key="14">
    <source>
        <dbReference type="PROSITE" id="PS51192"/>
    </source>
</evidence>
<dbReference type="GeneID" id="7203984"/>
<dbReference type="eggNOG" id="KOG0327">
    <property type="taxonomic scope" value="Eukaryota"/>
</dbReference>
<keyword evidence="18" id="KW-1185">Reference proteome</keyword>
<evidence type="ECO:0000256" key="10">
    <source>
        <dbReference type="ARBA" id="ARBA00047984"/>
    </source>
</evidence>
<dbReference type="Proteomes" id="UP000000759">
    <property type="component" value="Chromosome 3"/>
</dbReference>
<evidence type="ECO:0000313" key="17">
    <source>
        <dbReference type="EMBL" id="ACI65869.1"/>
    </source>
</evidence>
<dbReference type="PROSITE" id="PS51192">
    <property type="entry name" value="HELICASE_ATP_BIND_1"/>
    <property type="match status" value="1"/>
</dbReference>
<accession>B5Y531</accession>
<dbReference type="STRING" id="556484.B5Y531"/>
<evidence type="ECO:0000313" key="18">
    <source>
        <dbReference type="Proteomes" id="UP000000759"/>
    </source>
</evidence>
<dbReference type="PROSITE" id="PS00039">
    <property type="entry name" value="DEAD_ATP_HELICASE"/>
    <property type="match status" value="1"/>
</dbReference>
<evidence type="ECO:0000259" key="16">
    <source>
        <dbReference type="PROSITE" id="PS51195"/>
    </source>
</evidence>
<feature type="domain" description="Helicase C-terminal" evidence="15">
    <location>
        <begin position="253"/>
        <end position="414"/>
    </location>
</feature>
<dbReference type="EMBL" id="CP001142">
    <property type="protein sequence ID" value="ACI65869.1"/>
    <property type="molecule type" value="Genomic_DNA"/>
</dbReference>
<gene>
    <name evidence="17" type="ORF">PHATR_25743</name>
</gene>
<dbReference type="InterPro" id="IPR044728">
    <property type="entry name" value="EIF4A_DEADc"/>
</dbReference>
<keyword evidence="4 12" id="KW-0378">Hydrolase</keyword>
<dbReference type="FunFam" id="3.40.50.300:FF:000089">
    <property type="entry name" value="Eukaryotic initiation factor 4A-II"/>
    <property type="match status" value="1"/>
</dbReference>
<dbReference type="Gene3D" id="3.40.50.300">
    <property type="entry name" value="P-loop containing nucleotide triphosphate hydrolases"/>
    <property type="match status" value="2"/>
</dbReference>
<keyword evidence="7" id="KW-0694">RNA-binding</keyword>
<sequence>MSDEQQYDDKPPNDAGAELGEEGLGGLTEADFDSNWDETIESFDAMELPEELLRGIFSYGFEKPSAIQQRAIKPTILAKDLIAQAQSGTGKTATFAIGTLARLDPKLRECQALILAPTRELAQQIQKVVLALGDYMDIQVHACVGGTAVRDDIRTLQAGVHVVVGTPGRVFDMINRRALRLDSIRQFFLDEADEMLSRGFKDQIYDIFKFLPETVQVCLFSATMPLDVLEVTERFMREPVRILVKKDELTLEGIKQFYISVDKEDWKLETLCDLYETLTITQAIIYCNTRRKVDWLQEEMQKRDFTVSCMHGDMDQRERDIIMREFRSGSSRVLITTDLLARGIDVQQVSLVINFDLPTNRENYIHRIGRSGRFGRKGVAINFLTEADVRYLRDIEQFYTTEITEMPSDVADLL</sequence>
<dbReference type="InterPro" id="IPR014014">
    <property type="entry name" value="RNA_helicase_DEAD_Q_motif"/>
</dbReference>
<dbReference type="EC" id="3.6.4.13" evidence="1"/>
<feature type="region of interest" description="Disordered" evidence="13">
    <location>
        <begin position="1"/>
        <end position="31"/>
    </location>
</feature>
<dbReference type="InterPro" id="IPR001650">
    <property type="entry name" value="Helicase_C-like"/>
</dbReference>
<dbReference type="GO" id="GO:0003724">
    <property type="term" value="F:RNA helicase activity"/>
    <property type="evidence" value="ECO:0007669"/>
    <property type="project" value="UniProtKB-EC"/>
</dbReference>
<dbReference type="HOGENOM" id="CLU_003041_1_0_1"/>
<dbReference type="PaxDb" id="2850-Phatr25743"/>
<reference evidence="18" key="2">
    <citation type="submission" date="2008-08" db="EMBL/GenBank/DDBJ databases">
        <authorList>
            <consortium name="Diatom Consortium"/>
            <person name="Grigoriev I."/>
            <person name="Grimwood J."/>
            <person name="Kuo A."/>
            <person name="Otillar R.P."/>
            <person name="Salamov A."/>
            <person name="Detter J.C."/>
            <person name="Lindquist E."/>
            <person name="Shapiro H."/>
            <person name="Lucas S."/>
            <person name="Glavina del Rio T."/>
            <person name="Pitluck S."/>
            <person name="Rokhsar D."/>
            <person name="Bowler C."/>
        </authorList>
    </citation>
    <scope>GENOME REANNOTATION</scope>
    <source>
        <strain evidence="18">CCAP 1055/1</strain>
    </source>
</reference>
<keyword evidence="2" id="KW-0396">Initiation factor</keyword>
<proteinExistence type="inferred from homology"/>
<evidence type="ECO:0000256" key="8">
    <source>
        <dbReference type="ARBA" id="ARBA00022917"/>
    </source>
</evidence>
<feature type="domain" description="DEAD-box RNA helicase Q" evidence="16">
    <location>
        <begin position="41"/>
        <end position="69"/>
    </location>
</feature>
<evidence type="ECO:0000256" key="5">
    <source>
        <dbReference type="ARBA" id="ARBA00022806"/>
    </source>
</evidence>
<dbReference type="CDD" id="cd18046">
    <property type="entry name" value="DEADc_EIF4AII_EIF4AI_DDX2"/>
    <property type="match status" value="1"/>
</dbReference>
<dbReference type="AlphaFoldDB" id="B5Y531"/>
<dbReference type="Pfam" id="PF00270">
    <property type="entry name" value="DEAD"/>
    <property type="match status" value="1"/>
</dbReference>
<dbReference type="GO" id="GO:0003743">
    <property type="term" value="F:translation initiation factor activity"/>
    <property type="evidence" value="ECO:0007669"/>
    <property type="project" value="UniProtKB-KW"/>
</dbReference>
<evidence type="ECO:0000256" key="7">
    <source>
        <dbReference type="ARBA" id="ARBA00022884"/>
    </source>
</evidence>
<keyword evidence="5 12" id="KW-0347">Helicase</keyword>
<keyword evidence="8" id="KW-0648">Protein biosynthesis</keyword>
<dbReference type="FunCoup" id="B5Y531">
    <property type="interactions" value="370"/>
</dbReference>
<dbReference type="GO" id="GO:0003723">
    <property type="term" value="F:RNA binding"/>
    <property type="evidence" value="ECO:0007669"/>
    <property type="project" value="UniProtKB-KW"/>
</dbReference>
<evidence type="ECO:0000256" key="12">
    <source>
        <dbReference type="RuleBase" id="RU000492"/>
    </source>
</evidence>
<keyword evidence="3 12" id="KW-0547">Nucleotide-binding</keyword>
<evidence type="ECO:0000256" key="2">
    <source>
        <dbReference type="ARBA" id="ARBA00022540"/>
    </source>
</evidence>
<evidence type="ECO:0000259" key="15">
    <source>
        <dbReference type="PROSITE" id="PS51194"/>
    </source>
</evidence>
<reference evidence="17 18" key="1">
    <citation type="journal article" date="2008" name="Nature">
        <title>The Phaeodactylum genome reveals the evolutionary history of diatom genomes.</title>
        <authorList>
            <person name="Bowler C."/>
            <person name="Allen A.E."/>
            <person name="Badger J.H."/>
            <person name="Grimwood J."/>
            <person name="Jabbari K."/>
            <person name="Kuo A."/>
            <person name="Maheswari U."/>
            <person name="Martens C."/>
            <person name="Maumus F."/>
            <person name="Otillar R.P."/>
            <person name="Rayko E."/>
            <person name="Salamov A."/>
            <person name="Vandepoele K."/>
            <person name="Beszteri B."/>
            <person name="Gruber A."/>
            <person name="Heijde M."/>
            <person name="Katinka M."/>
            <person name="Mock T."/>
            <person name="Valentin K."/>
            <person name="Verret F."/>
            <person name="Berges J.A."/>
            <person name="Brownlee C."/>
            <person name="Cadoret J.P."/>
            <person name="Chiovitti A."/>
            <person name="Choi C.J."/>
            <person name="Coesel S."/>
            <person name="De Martino A."/>
            <person name="Detter J.C."/>
            <person name="Durkin C."/>
            <person name="Falciatore A."/>
            <person name="Fournet J."/>
            <person name="Haruta M."/>
            <person name="Huysman M.J."/>
            <person name="Jenkins B.D."/>
            <person name="Jiroutova K."/>
            <person name="Jorgensen R.E."/>
            <person name="Joubert Y."/>
            <person name="Kaplan A."/>
            <person name="Kroger N."/>
            <person name="Kroth P.G."/>
            <person name="La Roche J."/>
            <person name="Lindquist E."/>
            <person name="Lommer M."/>
            <person name="Martin-Jezequel V."/>
            <person name="Lopez P.J."/>
            <person name="Lucas S."/>
            <person name="Mangogna M."/>
            <person name="McGinnis K."/>
            <person name="Medlin L.K."/>
            <person name="Montsant A."/>
            <person name="Oudot-Le Secq M.P."/>
            <person name="Napoli C."/>
            <person name="Obornik M."/>
            <person name="Parker M.S."/>
            <person name="Petit J.L."/>
            <person name="Porcel B.M."/>
            <person name="Poulsen N."/>
            <person name="Robison M."/>
            <person name="Rychlewski L."/>
            <person name="Rynearson T.A."/>
            <person name="Schmutz J."/>
            <person name="Shapiro H."/>
            <person name="Siaut M."/>
            <person name="Stanley M."/>
            <person name="Sussman M.R."/>
            <person name="Taylor A.R."/>
            <person name="Vardi A."/>
            <person name="von Dassow P."/>
            <person name="Vyverman W."/>
            <person name="Willis A."/>
            <person name="Wyrwicz L.S."/>
            <person name="Rokhsar D.S."/>
            <person name="Weissenbach J."/>
            <person name="Armbrust E.V."/>
            <person name="Green B.R."/>
            <person name="Van de Peer Y."/>
            <person name="Grigoriev I.V."/>
        </authorList>
    </citation>
    <scope>NUCLEOTIDE SEQUENCE [LARGE SCALE GENOMIC DNA]</scope>
    <source>
        <strain evidence="17 18">CCAP 1055/1</strain>
    </source>
</reference>
<dbReference type="OrthoDB" id="10265785at2759"/>
<evidence type="ECO:0000256" key="13">
    <source>
        <dbReference type="SAM" id="MobiDB-lite"/>
    </source>
</evidence>
<evidence type="ECO:0000256" key="6">
    <source>
        <dbReference type="ARBA" id="ARBA00022840"/>
    </source>
</evidence>
<dbReference type="InterPro" id="IPR000629">
    <property type="entry name" value="RNA-helicase_DEAD-box_CS"/>
</dbReference>
<dbReference type="SMART" id="SM00490">
    <property type="entry name" value="HELICc"/>
    <property type="match status" value="1"/>
</dbReference>
<dbReference type="KEGG" id="pti:PHATR_25743"/>
<dbReference type="SMART" id="SM00487">
    <property type="entry name" value="DEXDc"/>
    <property type="match status" value="1"/>
</dbReference>
<dbReference type="InParanoid" id="B5Y531"/>
<dbReference type="SUPFAM" id="SSF52540">
    <property type="entry name" value="P-loop containing nucleoside triphosphate hydrolases"/>
    <property type="match status" value="1"/>
</dbReference>
<name>B5Y531_PHATC</name>
<dbReference type="PANTHER" id="PTHR47958">
    <property type="entry name" value="ATP-DEPENDENT RNA HELICASE DBP3"/>
    <property type="match status" value="1"/>
</dbReference>
<dbReference type="GO" id="GO:0005524">
    <property type="term" value="F:ATP binding"/>
    <property type="evidence" value="ECO:0007669"/>
    <property type="project" value="UniProtKB-KW"/>
</dbReference>
<dbReference type="PROSITE" id="PS51195">
    <property type="entry name" value="Q_MOTIF"/>
    <property type="match status" value="1"/>
</dbReference>
<feature type="domain" description="Helicase ATP-binding" evidence="14">
    <location>
        <begin position="72"/>
        <end position="242"/>
    </location>
</feature>
<dbReference type="PROSITE" id="PS51194">
    <property type="entry name" value="HELICASE_CTER"/>
    <property type="match status" value="1"/>
</dbReference>
<dbReference type="CDD" id="cd18787">
    <property type="entry name" value="SF2_C_DEAD"/>
    <property type="match status" value="1"/>
</dbReference>
<comment type="similarity">
    <text evidence="9">Belongs to the DEAD box helicase family. eIF4A subfamily.</text>
</comment>
<organism evidence="17 18">
    <name type="scientific">Phaeodactylum tricornutum (strain CCAP 1055/1)</name>
    <dbReference type="NCBI Taxonomy" id="556484"/>
    <lineage>
        <taxon>Eukaryota</taxon>
        <taxon>Sar</taxon>
        <taxon>Stramenopiles</taxon>
        <taxon>Ochrophyta</taxon>
        <taxon>Bacillariophyta</taxon>
        <taxon>Bacillariophyceae</taxon>
        <taxon>Bacillariophycidae</taxon>
        <taxon>Naviculales</taxon>
        <taxon>Phaeodactylaceae</taxon>
        <taxon>Phaeodactylum</taxon>
    </lineage>
</organism>
<evidence type="ECO:0000256" key="11">
    <source>
        <dbReference type="PROSITE-ProRule" id="PRU00552"/>
    </source>
</evidence>
<dbReference type="InterPro" id="IPR014001">
    <property type="entry name" value="Helicase_ATP-bd"/>
</dbReference>
<dbReference type="InterPro" id="IPR011545">
    <property type="entry name" value="DEAD/DEAH_box_helicase_dom"/>
</dbReference>
<evidence type="ECO:0000256" key="3">
    <source>
        <dbReference type="ARBA" id="ARBA00022741"/>
    </source>
</evidence>
<evidence type="ECO:0000256" key="4">
    <source>
        <dbReference type="ARBA" id="ARBA00022801"/>
    </source>
</evidence>